<feature type="transmembrane region" description="Helical" evidence="1">
    <location>
        <begin position="49"/>
        <end position="69"/>
    </location>
</feature>
<dbReference type="GeneID" id="19113146"/>
<organism evidence="2 3">
    <name type="scientific">Baudoinia panamericana (strain UAMH 10762)</name>
    <name type="common">Angels' share fungus</name>
    <name type="synonym">Baudoinia compniacensis (strain UAMH 10762)</name>
    <dbReference type="NCBI Taxonomy" id="717646"/>
    <lineage>
        <taxon>Eukaryota</taxon>
        <taxon>Fungi</taxon>
        <taxon>Dikarya</taxon>
        <taxon>Ascomycota</taxon>
        <taxon>Pezizomycotina</taxon>
        <taxon>Dothideomycetes</taxon>
        <taxon>Dothideomycetidae</taxon>
        <taxon>Mycosphaerellales</taxon>
        <taxon>Teratosphaeriaceae</taxon>
        <taxon>Baudoinia</taxon>
    </lineage>
</organism>
<proteinExistence type="predicted"/>
<protein>
    <recommendedName>
        <fullName evidence="4">Amino acid permease/ SLC12A domain-containing protein</fullName>
    </recommendedName>
</protein>
<accession>M2N3U6</accession>
<gene>
    <name evidence="2" type="ORF">BAUCODRAFT_37078</name>
</gene>
<keyword evidence="3" id="KW-1185">Reference proteome</keyword>
<evidence type="ECO:0000313" key="2">
    <source>
        <dbReference type="EMBL" id="EMC93390.1"/>
    </source>
</evidence>
<dbReference type="PROSITE" id="PS51257">
    <property type="entry name" value="PROKAR_LIPOPROTEIN"/>
    <property type="match status" value="1"/>
</dbReference>
<keyword evidence="1" id="KW-1133">Transmembrane helix</keyword>
<dbReference type="EMBL" id="KB445560">
    <property type="protein sequence ID" value="EMC93390.1"/>
    <property type="molecule type" value="Genomic_DNA"/>
</dbReference>
<name>M2N3U6_BAUPA</name>
<dbReference type="KEGG" id="bcom:BAUCODRAFT_37078"/>
<keyword evidence="1" id="KW-0472">Membrane</keyword>
<dbReference type="AlphaFoldDB" id="M2N3U6"/>
<evidence type="ECO:0000256" key="1">
    <source>
        <dbReference type="SAM" id="Phobius"/>
    </source>
</evidence>
<dbReference type="HOGENOM" id="CLU_2440488_0_0_1"/>
<dbReference type="Proteomes" id="UP000011761">
    <property type="component" value="Unassembled WGS sequence"/>
</dbReference>
<reference evidence="2 3" key="1">
    <citation type="journal article" date="2012" name="PLoS Pathog.">
        <title>Diverse lifestyles and strategies of plant pathogenesis encoded in the genomes of eighteen Dothideomycetes fungi.</title>
        <authorList>
            <person name="Ohm R.A."/>
            <person name="Feau N."/>
            <person name="Henrissat B."/>
            <person name="Schoch C.L."/>
            <person name="Horwitz B.A."/>
            <person name="Barry K.W."/>
            <person name="Condon B.J."/>
            <person name="Copeland A.C."/>
            <person name="Dhillon B."/>
            <person name="Glaser F."/>
            <person name="Hesse C.N."/>
            <person name="Kosti I."/>
            <person name="LaButti K."/>
            <person name="Lindquist E.A."/>
            <person name="Lucas S."/>
            <person name="Salamov A.A."/>
            <person name="Bradshaw R.E."/>
            <person name="Ciuffetti L."/>
            <person name="Hamelin R.C."/>
            <person name="Kema G.H.J."/>
            <person name="Lawrence C."/>
            <person name="Scott J.A."/>
            <person name="Spatafora J.W."/>
            <person name="Turgeon B.G."/>
            <person name="de Wit P.J.G.M."/>
            <person name="Zhong S."/>
            <person name="Goodwin S.B."/>
            <person name="Grigoriev I.V."/>
        </authorList>
    </citation>
    <scope>NUCLEOTIDE SEQUENCE [LARGE SCALE GENOMIC DNA]</scope>
    <source>
        <strain evidence="2 3">UAMH 10762</strain>
    </source>
</reference>
<evidence type="ECO:0000313" key="3">
    <source>
        <dbReference type="Proteomes" id="UP000011761"/>
    </source>
</evidence>
<feature type="transmembrane region" description="Helical" evidence="1">
    <location>
        <begin position="21"/>
        <end position="43"/>
    </location>
</feature>
<evidence type="ECO:0008006" key="4">
    <source>
        <dbReference type="Google" id="ProtNLM"/>
    </source>
</evidence>
<dbReference type="RefSeq" id="XP_007679236.1">
    <property type="nucleotide sequence ID" value="XM_007681046.1"/>
</dbReference>
<sequence>MTKRDVSMIPCFGEHPADADSFLSIVTGAAAACGAVNVAGWNLLLPSAAVIWLWRASALLATGVPPLLVAMEYLGITNRGEACSQLRVQS</sequence>
<keyword evidence="1" id="KW-0812">Transmembrane</keyword>